<reference evidence="1 2" key="1">
    <citation type="journal article" date="2019" name="Nat. Ecol. Evol.">
        <title>Megaphylogeny resolves global patterns of mushroom evolution.</title>
        <authorList>
            <person name="Varga T."/>
            <person name="Krizsan K."/>
            <person name="Foldi C."/>
            <person name="Dima B."/>
            <person name="Sanchez-Garcia M."/>
            <person name="Sanchez-Ramirez S."/>
            <person name="Szollosi G.J."/>
            <person name="Szarkandi J.G."/>
            <person name="Papp V."/>
            <person name="Albert L."/>
            <person name="Andreopoulos W."/>
            <person name="Angelini C."/>
            <person name="Antonin V."/>
            <person name="Barry K.W."/>
            <person name="Bougher N.L."/>
            <person name="Buchanan P."/>
            <person name="Buyck B."/>
            <person name="Bense V."/>
            <person name="Catcheside P."/>
            <person name="Chovatia M."/>
            <person name="Cooper J."/>
            <person name="Damon W."/>
            <person name="Desjardin D."/>
            <person name="Finy P."/>
            <person name="Geml J."/>
            <person name="Haridas S."/>
            <person name="Hughes K."/>
            <person name="Justo A."/>
            <person name="Karasinski D."/>
            <person name="Kautmanova I."/>
            <person name="Kiss B."/>
            <person name="Kocsube S."/>
            <person name="Kotiranta H."/>
            <person name="LaButti K.M."/>
            <person name="Lechner B.E."/>
            <person name="Liimatainen K."/>
            <person name="Lipzen A."/>
            <person name="Lukacs Z."/>
            <person name="Mihaltcheva S."/>
            <person name="Morgado L.N."/>
            <person name="Niskanen T."/>
            <person name="Noordeloos M.E."/>
            <person name="Ohm R.A."/>
            <person name="Ortiz-Santana B."/>
            <person name="Ovrebo C."/>
            <person name="Racz N."/>
            <person name="Riley R."/>
            <person name="Savchenko A."/>
            <person name="Shiryaev A."/>
            <person name="Soop K."/>
            <person name="Spirin V."/>
            <person name="Szebenyi C."/>
            <person name="Tomsovsky M."/>
            <person name="Tulloss R.E."/>
            <person name="Uehling J."/>
            <person name="Grigoriev I.V."/>
            <person name="Vagvolgyi C."/>
            <person name="Papp T."/>
            <person name="Martin F.M."/>
            <person name="Miettinen O."/>
            <person name="Hibbett D.S."/>
            <person name="Nagy L.G."/>
        </authorList>
    </citation>
    <scope>NUCLEOTIDE SEQUENCE [LARGE SCALE GENOMIC DNA]</scope>
    <source>
        <strain evidence="1 2">CBS 166.37</strain>
    </source>
</reference>
<dbReference type="GO" id="GO:0004867">
    <property type="term" value="F:serine-type endopeptidase inhibitor activity"/>
    <property type="evidence" value="ECO:0007669"/>
    <property type="project" value="InterPro"/>
</dbReference>
<dbReference type="InterPro" id="IPR031755">
    <property type="entry name" value="Inhibitor_I66"/>
</dbReference>
<keyword evidence="2" id="KW-1185">Reference proteome</keyword>
<dbReference type="SUPFAM" id="SSF50370">
    <property type="entry name" value="Ricin B-like lectins"/>
    <property type="match status" value="1"/>
</dbReference>
<dbReference type="OrthoDB" id="3439489at2759"/>
<dbReference type="Gene3D" id="2.80.10.50">
    <property type="match status" value="1"/>
</dbReference>
<proteinExistence type="predicted"/>
<protein>
    <recommendedName>
        <fullName evidence="3">Ricin B lectin domain-containing protein</fullName>
    </recommendedName>
</protein>
<evidence type="ECO:0000313" key="1">
    <source>
        <dbReference type="EMBL" id="TFK35899.1"/>
    </source>
</evidence>
<evidence type="ECO:0008006" key="3">
    <source>
        <dbReference type="Google" id="ProtNLM"/>
    </source>
</evidence>
<dbReference type="InterPro" id="IPR035992">
    <property type="entry name" value="Ricin_B-like_lectins"/>
</dbReference>
<gene>
    <name evidence="1" type="ORF">BDQ12DRAFT_687738</name>
</gene>
<accession>A0A5C3LRT8</accession>
<sequence length="137" mass="15306">MSRPIEQGSYRIKSFTEDGYYLGIGDSSRVVALKSGDAPVWNIKAAADTFIIWINGKRITSDNGQLRTGSSDGTTWSIQHPEGYDPKVFTIENRRTGTGWILGMSDSNTEVTDRVLIIGPSFPPYYPPNELWVFERA</sequence>
<dbReference type="EMBL" id="ML213618">
    <property type="protein sequence ID" value="TFK35899.1"/>
    <property type="molecule type" value="Genomic_DNA"/>
</dbReference>
<dbReference type="Proteomes" id="UP000308652">
    <property type="component" value="Unassembled WGS sequence"/>
</dbReference>
<organism evidence="1 2">
    <name type="scientific">Crucibulum laeve</name>
    <dbReference type="NCBI Taxonomy" id="68775"/>
    <lineage>
        <taxon>Eukaryota</taxon>
        <taxon>Fungi</taxon>
        <taxon>Dikarya</taxon>
        <taxon>Basidiomycota</taxon>
        <taxon>Agaricomycotina</taxon>
        <taxon>Agaricomycetes</taxon>
        <taxon>Agaricomycetidae</taxon>
        <taxon>Agaricales</taxon>
        <taxon>Agaricineae</taxon>
        <taxon>Nidulariaceae</taxon>
        <taxon>Crucibulum</taxon>
    </lineage>
</organism>
<name>A0A5C3LRT8_9AGAR</name>
<dbReference type="AlphaFoldDB" id="A0A5C3LRT8"/>
<evidence type="ECO:0000313" key="2">
    <source>
        <dbReference type="Proteomes" id="UP000308652"/>
    </source>
</evidence>
<dbReference type="Pfam" id="PF16850">
    <property type="entry name" value="Inhibitor_I66"/>
    <property type="match status" value="1"/>
</dbReference>